<reference evidence="1" key="1">
    <citation type="journal article" date="2015" name="Nature">
        <title>Complex archaea that bridge the gap between prokaryotes and eukaryotes.</title>
        <authorList>
            <person name="Spang A."/>
            <person name="Saw J.H."/>
            <person name="Jorgensen S.L."/>
            <person name="Zaremba-Niedzwiedzka K."/>
            <person name="Martijn J."/>
            <person name="Lind A.E."/>
            <person name="van Eijk R."/>
            <person name="Schleper C."/>
            <person name="Guy L."/>
            <person name="Ettema T.J."/>
        </authorList>
    </citation>
    <scope>NUCLEOTIDE SEQUENCE</scope>
</reference>
<accession>A0A0F9P4L2</accession>
<proteinExistence type="predicted"/>
<sequence length="73" mass="8657">MLTGYLRTLWRYPVNVNLKGFRMEVYIVVKKDCTGLHICRVFINILSAEAQSRAYKIACKYDATYEVKKFRIF</sequence>
<gene>
    <name evidence="1" type="ORF">LCGC14_0946670</name>
</gene>
<dbReference type="EMBL" id="LAZR01003345">
    <property type="protein sequence ID" value="KKN19332.1"/>
    <property type="molecule type" value="Genomic_DNA"/>
</dbReference>
<organism evidence="1">
    <name type="scientific">marine sediment metagenome</name>
    <dbReference type="NCBI Taxonomy" id="412755"/>
    <lineage>
        <taxon>unclassified sequences</taxon>
        <taxon>metagenomes</taxon>
        <taxon>ecological metagenomes</taxon>
    </lineage>
</organism>
<evidence type="ECO:0000313" key="1">
    <source>
        <dbReference type="EMBL" id="KKN19332.1"/>
    </source>
</evidence>
<protein>
    <submittedName>
        <fullName evidence="1">Uncharacterized protein</fullName>
    </submittedName>
</protein>
<dbReference type="AlphaFoldDB" id="A0A0F9P4L2"/>
<name>A0A0F9P4L2_9ZZZZ</name>
<comment type="caution">
    <text evidence="1">The sequence shown here is derived from an EMBL/GenBank/DDBJ whole genome shotgun (WGS) entry which is preliminary data.</text>
</comment>